<evidence type="ECO:0000313" key="8">
    <source>
        <dbReference type="Proteomes" id="UP001479436"/>
    </source>
</evidence>
<dbReference type="InterPro" id="IPR023271">
    <property type="entry name" value="Aquaporin-like"/>
</dbReference>
<feature type="transmembrane region" description="Helical" evidence="6">
    <location>
        <begin position="89"/>
        <end position="122"/>
    </location>
</feature>
<feature type="transmembrane region" description="Helical" evidence="6">
    <location>
        <begin position="177"/>
        <end position="203"/>
    </location>
</feature>
<sequence length="286" mass="31272">MSLEFSIKDLSDDTTVHTEALKRSYNTAAEVEQAIGNIAIQKAQRQWYDNLMNGFMAGAFVALIGTFAYTAGGGLDPAFNKAFPSVQKIIFSGCFASALLFIVLFGGDLFTGNIMVMFVGVIQRKCTILKLLENWVLVTIGNAAGALLTTYLFAYLTHQFEAEPWLSWIIGNAEKKVSYSFGVAFLKAIPANAFVCFAVYLALTARDITGKFICFWWPVFAFAMCGYEHSIANLFYIPVGMMYGAKVTVGQFIVNNFIPVVLGNIVGGAGLVGLTSYVLNPKKKQL</sequence>
<evidence type="ECO:0000313" key="7">
    <source>
        <dbReference type="EMBL" id="KAK9719624.1"/>
    </source>
</evidence>
<evidence type="ECO:0000256" key="5">
    <source>
        <dbReference type="ARBA" id="ARBA00049660"/>
    </source>
</evidence>
<keyword evidence="8" id="KW-1185">Reference proteome</keyword>
<dbReference type="Pfam" id="PF01226">
    <property type="entry name" value="Form_Nir_trans"/>
    <property type="match status" value="1"/>
</dbReference>
<dbReference type="PANTHER" id="PTHR30520:SF6">
    <property type="entry name" value="FORMATE_NITRATE FAMILY TRANSPORTER (EUROFUNG)"/>
    <property type="match status" value="1"/>
</dbReference>
<evidence type="ECO:0000256" key="2">
    <source>
        <dbReference type="ARBA" id="ARBA00022692"/>
    </source>
</evidence>
<name>A0ABR2W4J0_9FUNG</name>
<comment type="caution">
    <text evidence="7">The sequence shown here is derived from an EMBL/GenBank/DDBJ whole genome shotgun (WGS) entry which is preliminary data.</text>
</comment>
<evidence type="ECO:0000256" key="6">
    <source>
        <dbReference type="SAM" id="Phobius"/>
    </source>
</evidence>
<keyword evidence="3 6" id="KW-1133">Transmembrane helix</keyword>
<gene>
    <name evidence="7" type="ORF">K7432_004666</name>
</gene>
<keyword evidence="4 6" id="KW-0472">Membrane</keyword>
<organism evidence="7 8">
    <name type="scientific">Basidiobolus ranarum</name>
    <dbReference type="NCBI Taxonomy" id="34480"/>
    <lineage>
        <taxon>Eukaryota</taxon>
        <taxon>Fungi</taxon>
        <taxon>Fungi incertae sedis</taxon>
        <taxon>Zoopagomycota</taxon>
        <taxon>Entomophthoromycotina</taxon>
        <taxon>Basidiobolomycetes</taxon>
        <taxon>Basidiobolales</taxon>
        <taxon>Basidiobolaceae</taxon>
        <taxon>Basidiobolus</taxon>
    </lineage>
</organism>
<protein>
    <recommendedName>
        <fullName evidence="9">Formate/nitrite transporter</fullName>
    </recommendedName>
</protein>
<feature type="transmembrane region" description="Helical" evidence="6">
    <location>
        <begin position="51"/>
        <end position="69"/>
    </location>
</feature>
<comment type="subcellular location">
    <subcellularLocation>
        <location evidence="1">Membrane</location>
        <topology evidence="1">Multi-pass membrane protein</topology>
    </subcellularLocation>
</comment>
<dbReference type="EMBL" id="JASJQH010007041">
    <property type="protein sequence ID" value="KAK9719624.1"/>
    <property type="molecule type" value="Genomic_DNA"/>
</dbReference>
<reference evidence="7 8" key="1">
    <citation type="submission" date="2023-04" db="EMBL/GenBank/DDBJ databases">
        <title>Genome of Basidiobolus ranarum AG-B5.</title>
        <authorList>
            <person name="Stajich J.E."/>
            <person name="Carter-House D."/>
            <person name="Gryganskyi A."/>
        </authorList>
    </citation>
    <scope>NUCLEOTIDE SEQUENCE [LARGE SCALE GENOMIC DNA]</scope>
    <source>
        <strain evidence="7 8">AG-B5</strain>
    </source>
</reference>
<feature type="transmembrane region" description="Helical" evidence="6">
    <location>
        <begin position="257"/>
        <end position="279"/>
    </location>
</feature>
<dbReference type="PROSITE" id="PS01005">
    <property type="entry name" value="FORMATE_NITRITE_TP_1"/>
    <property type="match status" value="1"/>
</dbReference>
<evidence type="ECO:0000256" key="4">
    <source>
        <dbReference type="ARBA" id="ARBA00023136"/>
    </source>
</evidence>
<dbReference type="Gene3D" id="1.20.1080.10">
    <property type="entry name" value="Glycerol uptake facilitator protein"/>
    <property type="match status" value="1"/>
</dbReference>
<dbReference type="Proteomes" id="UP001479436">
    <property type="component" value="Unassembled WGS sequence"/>
</dbReference>
<dbReference type="InterPro" id="IPR024002">
    <property type="entry name" value="For/NO2_transpt_CS"/>
</dbReference>
<feature type="transmembrane region" description="Helical" evidence="6">
    <location>
        <begin position="134"/>
        <end position="157"/>
    </location>
</feature>
<evidence type="ECO:0008006" key="9">
    <source>
        <dbReference type="Google" id="ProtNLM"/>
    </source>
</evidence>
<dbReference type="PANTHER" id="PTHR30520">
    <property type="entry name" value="FORMATE TRANSPORTER-RELATED"/>
    <property type="match status" value="1"/>
</dbReference>
<comment type="similarity">
    <text evidence="5">Belongs to the FNT transporter (TC 1.A.16) family.</text>
</comment>
<feature type="transmembrane region" description="Helical" evidence="6">
    <location>
        <begin position="215"/>
        <end position="237"/>
    </location>
</feature>
<evidence type="ECO:0000256" key="3">
    <source>
        <dbReference type="ARBA" id="ARBA00022989"/>
    </source>
</evidence>
<accession>A0ABR2W4J0</accession>
<evidence type="ECO:0000256" key="1">
    <source>
        <dbReference type="ARBA" id="ARBA00004141"/>
    </source>
</evidence>
<dbReference type="InterPro" id="IPR000292">
    <property type="entry name" value="For/NO2_transpt"/>
</dbReference>
<keyword evidence="2 6" id="KW-0812">Transmembrane</keyword>
<proteinExistence type="inferred from homology"/>